<name>A0A4Z2E8K3_9TELE</name>
<evidence type="ECO:0000313" key="3">
    <source>
        <dbReference type="Proteomes" id="UP000314294"/>
    </source>
</evidence>
<evidence type="ECO:0000313" key="2">
    <source>
        <dbReference type="EMBL" id="TNN25246.1"/>
    </source>
</evidence>
<protein>
    <submittedName>
        <fullName evidence="2">Uncharacterized protein</fullName>
    </submittedName>
</protein>
<evidence type="ECO:0000256" key="1">
    <source>
        <dbReference type="SAM" id="MobiDB-lite"/>
    </source>
</evidence>
<reference evidence="2 3" key="1">
    <citation type="submission" date="2019-03" db="EMBL/GenBank/DDBJ databases">
        <title>First draft genome of Liparis tanakae, snailfish: a comprehensive survey of snailfish specific genes.</title>
        <authorList>
            <person name="Kim W."/>
            <person name="Song I."/>
            <person name="Jeong J.-H."/>
            <person name="Kim D."/>
            <person name="Kim S."/>
            <person name="Ryu S."/>
            <person name="Song J.Y."/>
            <person name="Lee S.K."/>
        </authorList>
    </citation>
    <scope>NUCLEOTIDE SEQUENCE [LARGE SCALE GENOMIC DNA]</scope>
    <source>
        <tissue evidence="2">Muscle</tissue>
    </source>
</reference>
<gene>
    <name evidence="2" type="ORF">EYF80_064626</name>
</gene>
<comment type="caution">
    <text evidence="2">The sequence shown here is derived from an EMBL/GenBank/DDBJ whole genome shotgun (WGS) entry which is preliminary data.</text>
</comment>
<proteinExistence type="predicted"/>
<keyword evidence="3" id="KW-1185">Reference proteome</keyword>
<dbReference type="AlphaFoldDB" id="A0A4Z2E8K3"/>
<organism evidence="2 3">
    <name type="scientific">Liparis tanakae</name>
    <name type="common">Tanaka's snailfish</name>
    <dbReference type="NCBI Taxonomy" id="230148"/>
    <lineage>
        <taxon>Eukaryota</taxon>
        <taxon>Metazoa</taxon>
        <taxon>Chordata</taxon>
        <taxon>Craniata</taxon>
        <taxon>Vertebrata</taxon>
        <taxon>Euteleostomi</taxon>
        <taxon>Actinopterygii</taxon>
        <taxon>Neopterygii</taxon>
        <taxon>Teleostei</taxon>
        <taxon>Neoteleostei</taxon>
        <taxon>Acanthomorphata</taxon>
        <taxon>Eupercaria</taxon>
        <taxon>Perciformes</taxon>
        <taxon>Cottioidei</taxon>
        <taxon>Cottales</taxon>
        <taxon>Liparidae</taxon>
        <taxon>Liparis</taxon>
    </lineage>
</organism>
<dbReference type="EMBL" id="SRLO01013069">
    <property type="protein sequence ID" value="TNN25246.1"/>
    <property type="molecule type" value="Genomic_DNA"/>
</dbReference>
<accession>A0A4Z2E8K3</accession>
<feature type="region of interest" description="Disordered" evidence="1">
    <location>
        <begin position="43"/>
        <end position="62"/>
    </location>
</feature>
<sequence>MQPHFDLQVKTLHTAWLPAFTYDKLLPLSACRIVSKELPVVRTSPSSGCRDEVTMATREQAP</sequence>
<dbReference type="Proteomes" id="UP000314294">
    <property type="component" value="Unassembled WGS sequence"/>
</dbReference>